<proteinExistence type="predicted"/>
<reference evidence="1" key="2">
    <citation type="journal article" date="2015" name="Data Brief">
        <title>Shoot transcriptome of the giant reed, Arundo donax.</title>
        <authorList>
            <person name="Barrero R.A."/>
            <person name="Guerrero F.D."/>
            <person name="Moolhuijzen P."/>
            <person name="Goolsby J.A."/>
            <person name="Tidwell J."/>
            <person name="Bellgard S.E."/>
            <person name="Bellgard M.I."/>
        </authorList>
    </citation>
    <scope>NUCLEOTIDE SEQUENCE</scope>
    <source>
        <tissue evidence="1">Shoot tissue taken approximately 20 cm above the soil surface</tissue>
    </source>
</reference>
<organism evidence="1">
    <name type="scientific">Arundo donax</name>
    <name type="common">Giant reed</name>
    <name type="synonym">Donax arundinaceus</name>
    <dbReference type="NCBI Taxonomy" id="35708"/>
    <lineage>
        <taxon>Eukaryota</taxon>
        <taxon>Viridiplantae</taxon>
        <taxon>Streptophyta</taxon>
        <taxon>Embryophyta</taxon>
        <taxon>Tracheophyta</taxon>
        <taxon>Spermatophyta</taxon>
        <taxon>Magnoliopsida</taxon>
        <taxon>Liliopsida</taxon>
        <taxon>Poales</taxon>
        <taxon>Poaceae</taxon>
        <taxon>PACMAD clade</taxon>
        <taxon>Arundinoideae</taxon>
        <taxon>Arundineae</taxon>
        <taxon>Arundo</taxon>
    </lineage>
</organism>
<reference evidence="1" key="1">
    <citation type="submission" date="2014-09" db="EMBL/GenBank/DDBJ databases">
        <authorList>
            <person name="Magalhaes I.L.F."/>
            <person name="Oliveira U."/>
            <person name="Santos F.R."/>
            <person name="Vidigal T.H.D.A."/>
            <person name="Brescovit A.D."/>
            <person name="Santos A.J."/>
        </authorList>
    </citation>
    <scope>NUCLEOTIDE SEQUENCE</scope>
    <source>
        <tissue evidence="1">Shoot tissue taken approximately 20 cm above the soil surface</tissue>
    </source>
</reference>
<dbReference type="AlphaFoldDB" id="A0A0A9GE14"/>
<protein>
    <submittedName>
        <fullName evidence="1">Uncharacterized protein</fullName>
    </submittedName>
</protein>
<evidence type="ECO:0000313" key="1">
    <source>
        <dbReference type="EMBL" id="JAE21649.1"/>
    </source>
</evidence>
<dbReference type="EMBL" id="GBRH01176247">
    <property type="protein sequence ID" value="JAE21649.1"/>
    <property type="molecule type" value="Transcribed_RNA"/>
</dbReference>
<name>A0A0A9GE14_ARUDO</name>
<sequence length="93" mass="10764">MEHIRTDHPSINIILSYQNPKHNNRQQKDSHMRAHSSCRWRLRWRTGRCVRCSFLCWTSIVAEAGPDDSVDAFARQDINVLAVVLTEGVYVAK</sequence>
<accession>A0A0A9GE14</accession>